<evidence type="ECO:0000256" key="1">
    <source>
        <dbReference type="ARBA" id="ARBA00006601"/>
    </source>
</evidence>
<dbReference type="GO" id="GO:0051287">
    <property type="term" value="F:NAD binding"/>
    <property type="evidence" value="ECO:0007669"/>
    <property type="project" value="InterPro"/>
</dbReference>
<reference evidence="3" key="1">
    <citation type="submission" date="2019-08" db="EMBL/GenBank/DDBJ databases">
        <authorList>
            <person name="Kucharzyk K."/>
            <person name="Murdoch R.W."/>
            <person name="Higgins S."/>
            <person name="Loffler F."/>
        </authorList>
    </citation>
    <scope>NUCLEOTIDE SEQUENCE</scope>
</reference>
<keyword evidence="3" id="KW-0560">Oxidoreductase</keyword>
<name>A0A645IUI9_9ZZZZ</name>
<proteinExistence type="inferred from homology"/>
<dbReference type="GO" id="GO:0016628">
    <property type="term" value="F:oxidoreductase activity, acting on the CH-CH group of donors, NAD or NADP as acceptor"/>
    <property type="evidence" value="ECO:0007669"/>
    <property type="project" value="InterPro"/>
</dbReference>
<protein>
    <submittedName>
        <fullName evidence="3">UDP-N-acetyl-D-glucosamine 6-dehydrogenase</fullName>
        <ecNumber evidence="3">1.1.1.136</ecNumber>
    </submittedName>
</protein>
<sequence>MGKFVASKTMKLMIQKGMKIVGSHVLVLGFTFKENCPDTRNTKVIDVVRELEAFGVNVDVYDPYAMKEKVKKEYALTLLDQQPNILPYDAIIVAVAHEVFKTIDFKAIHEQGKVVFDTKALVEREWVDGRL</sequence>
<dbReference type="InterPro" id="IPR017476">
    <property type="entry name" value="UDP-Glc/GDP-Man"/>
</dbReference>
<feature type="domain" description="UDP-glucose/GDP-mannose dehydrogenase C-terminal" evidence="2">
    <location>
        <begin position="26"/>
        <end position="124"/>
    </location>
</feature>
<dbReference type="AlphaFoldDB" id="A0A645IUI9"/>
<dbReference type="Pfam" id="PF03720">
    <property type="entry name" value="UDPG_MGDP_dh_C"/>
    <property type="match status" value="1"/>
</dbReference>
<dbReference type="EMBL" id="VSSQ01117806">
    <property type="protein sequence ID" value="MPN52064.1"/>
    <property type="molecule type" value="Genomic_DNA"/>
</dbReference>
<dbReference type="InterPro" id="IPR036220">
    <property type="entry name" value="UDP-Glc/GDP-Man_DH_C_sf"/>
</dbReference>
<dbReference type="GO" id="GO:0047004">
    <property type="term" value="F:UDP-N-acetylglucosamine 6-dehydrogenase activity"/>
    <property type="evidence" value="ECO:0007669"/>
    <property type="project" value="UniProtKB-EC"/>
</dbReference>
<dbReference type="PIRSF" id="PIRSF500136">
    <property type="entry name" value="UDP_ManNAc_DH"/>
    <property type="match status" value="1"/>
</dbReference>
<dbReference type="Gene3D" id="3.40.50.720">
    <property type="entry name" value="NAD(P)-binding Rossmann-like Domain"/>
    <property type="match status" value="1"/>
</dbReference>
<comment type="caution">
    <text evidence="3">The sequence shown here is derived from an EMBL/GenBank/DDBJ whole genome shotgun (WGS) entry which is preliminary data.</text>
</comment>
<dbReference type="PANTHER" id="PTHR43491:SF2">
    <property type="entry name" value="UDP-N-ACETYL-D-MANNOSAMINE DEHYDROGENASE"/>
    <property type="match status" value="1"/>
</dbReference>
<dbReference type="GO" id="GO:0000271">
    <property type="term" value="P:polysaccharide biosynthetic process"/>
    <property type="evidence" value="ECO:0007669"/>
    <property type="project" value="InterPro"/>
</dbReference>
<gene>
    <name evidence="3" type="primary">wbpA_28</name>
    <name evidence="3" type="ORF">SDC9_199716</name>
</gene>
<dbReference type="InterPro" id="IPR014027">
    <property type="entry name" value="UDP-Glc/GDP-Man_DH_C"/>
</dbReference>
<evidence type="ECO:0000313" key="3">
    <source>
        <dbReference type="EMBL" id="MPN52064.1"/>
    </source>
</evidence>
<dbReference type="PANTHER" id="PTHR43491">
    <property type="entry name" value="UDP-N-ACETYL-D-MANNOSAMINE DEHYDROGENASE"/>
    <property type="match status" value="1"/>
</dbReference>
<dbReference type="EC" id="1.1.1.136" evidence="3"/>
<dbReference type="SUPFAM" id="SSF52413">
    <property type="entry name" value="UDP-glucose/GDP-mannose dehydrogenase C-terminal domain"/>
    <property type="match status" value="1"/>
</dbReference>
<comment type="similarity">
    <text evidence="1">Belongs to the UDP-glucose/GDP-mannose dehydrogenase family.</text>
</comment>
<evidence type="ECO:0000259" key="2">
    <source>
        <dbReference type="SMART" id="SM00984"/>
    </source>
</evidence>
<organism evidence="3">
    <name type="scientific">bioreactor metagenome</name>
    <dbReference type="NCBI Taxonomy" id="1076179"/>
    <lineage>
        <taxon>unclassified sequences</taxon>
        <taxon>metagenomes</taxon>
        <taxon>ecological metagenomes</taxon>
    </lineage>
</organism>
<accession>A0A645IUI9</accession>
<dbReference type="InterPro" id="IPR028359">
    <property type="entry name" value="UDP_ManNAc/GlcNAc_DH"/>
</dbReference>
<dbReference type="PIRSF" id="PIRSF000124">
    <property type="entry name" value="UDPglc_GDPman_dh"/>
    <property type="match status" value="1"/>
</dbReference>
<dbReference type="SMART" id="SM00984">
    <property type="entry name" value="UDPG_MGDP_dh_C"/>
    <property type="match status" value="1"/>
</dbReference>